<dbReference type="GO" id="GO:0004806">
    <property type="term" value="F:triacylglycerol lipase activity"/>
    <property type="evidence" value="ECO:0007669"/>
    <property type="project" value="TreeGrafter"/>
</dbReference>
<dbReference type="PANTHER" id="PTHR44169">
    <property type="entry name" value="NADPH-DEPENDENT 1-ACYLDIHYDROXYACETONE PHOSPHATE REDUCTASE"/>
    <property type="match status" value="1"/>
</dbReference>
<dbReference type="OrthoDB" id="2102561at2759"/>
<dbReference type="EMBL" id="ML732316">
    <property type="protein sequence ID" value="KAB8070043.1"/>
    <property type="molecule type" value="Genomic_DNA"/>
</dbReference>
<dbReference type="PRINTS" id="PR00081">
    <property type="entry name" value="GDHRDH"/>
</dbReference>
<evidence type="ECO:0000256" key="4">
    <source>
        <dbReference type="RuleBase" id="RU000363"/>
    </source>
</evidence>
<keyword evidence="5" id="KW-0812">Transmembrane</keyword>
<evidence type="ECO:0000256" key="3">
    <source>
        <dbReference type="ARBA" id="ARBA00023002"/>
    </source>
</evidence>
<evidence type="ECO:0000256" key="1">
    <source>
        <dbReference type="ARBA" id="ARBA00006484"/>
    </source>
</evidence>
<dbReference type="InterPro" id="IPR020904">
    <property type="entry name" value="Sc_DH/Rdtase_CS"/>
</dbReference>
<feature type="transmembrane region" description="Helical" evidence="5">
    <location>
        <begin position="263"/>
        <end position="283"/>
    </location>
</feature>
<name>A0A5N5WNI5_9EURO</name>
<evidence type="ECO:0008006" key="8">
    <source>
        <dbReference type="Google" id="ProtNLM"/>
    </source>
</evidence>
<keyword evidence="2" id="KW-0521">NADP</keyword>
<dbReference type="Gene3D" id="3.40.50.720">
    <property type="entry name" value="NAD(P)-binding Rossmann-like Domain"/>
    <property type="match status" value="1"/>
</dbReference>
<dbReference type="CDD" id="cd05374">
    <property type="entry name" value="17beta-HSD-like_SDR_c"/>
    <property type="match status" value="1"/>
</dbReference>
<dbReference type="AlphaFoldDB" id="A0A5N5WNI5"/>
<keyword evidence="5" id="KW-0472">Membrane</keyword>
<dbReference type="GO" id="GO:0000140">
    <property type="term" value="F:acylglycerone-phosphate reductase (NADP+) activity"/>
    <property type="evidence" value="ECO:0007669"/>
    <property type="project" value="TreeGrafter"/>
</dbReference>
<dbReference type="InterPro" id="IPR002347">
    <property type="entry name" value="SDR_fam"/>
</dbReference>
<accession>A0A5N5WNI5</accession>
<dbReference type="SUPFAM" id="SSF51735">
    <property type="entry name" value="NAD(P)-binding Rossmann-fold domains"/>
    <property type="match status" value="1"/>
</dbReference>
<dbReference type="InterPro" id="IPR036291">
    <property type="entry name" value="NAD(P)-bd_dom_sf"/>
</dbReference>
<dbReference type="GO" id="GO:0005811">
    <property type="term" value="C:lipid droplet"/>
    <property type="evidence" value="ECO:0007669"/>
    <property type="project" value="TreeGrafter"/>
</dbReference>
<protein>
    <recommendedName>
        <fullName evidence="8">Short chain dehydrogenase/reductase</fullName>
    </recommendedName>
</protein>
<dbReference type="PRINTS" id="PR00080">
    <property type="entry name" value="SDRFAMILY"/>
</dbReference>
<evidence type="ECO:0000256" key="2">
    <source>
        <dbReference type="ARBA" id="ARBA00022857"/>
    </source>
</evidence>
<dbReference type="GO" id="GO:0006654">
    <property type="term" value="P:phosphatidic acid biosynthetic process"/>
    <property type="evidence" value="ECO:0007669"/>
    <property type="project" value="TreeGrafter"/>
</dbReference>
<keyword evidence="7" id="KW-1185">Reference proteome</keyword>
<gene>
    <name evidence="6" type="ORF">BDV29DRAFT_181589</name>
</gene>
<evidence type="ECO:0000313" key="6">
    <source>
        <dbReference type="EMBL" id="KAB8070043.1"/>
    </source>
</evidence>
<dbReference type="Proteomes" id="UP000326565">
    <property type="component" value="Unassembled WGS sequence"/>
</dbReference>
<evidence type="ECO:0000313" key="7">
    <source>
        <dbReference type="Proteomes" id="UP000326565"/>
    </source>
</evidence>
<sequence>MANLEEEQRSVLITGCSPGGIGNALAREFHRCGLRVFATARDAETLKDLVALGIETLSLIVDDQESVQSCYLEVQGKLGEKGLDYLVNNAGRNYTVPAMEVDLFEARATFETNFFAVINICQTFLPLLKRAQGTIVQIGSVAGVIPYVFGSVYNASKAALHSFSDTLRVELAPFGVNVTTIITGGVQSRIARVHRTLEPNSLYAPIEDEYNRRVTHSQDGAMSHDAYARSVVAQVLYGSAPWRWLWPWARGRQSWIWEGNKSWLVWFLSGGWAWTGIFHYAMTKMFKLYKLKRTIGK</sequence>
<evidence type="ECO:0000256" key="5">
    <source>
        <dbReference type="SAM" id="Phobius"/>
    </source>
</evidence>
<dbReference type="PROSITE" id="PS00061">
    <property type="entry name" value="ADH_SHORT"/>
    <property type="match status" value="1"/>
</dbReference>
<dbReference type="GO" id="GO:0019433">
    <property type="term" value="P:triglyceride catabolic process"/>
    <property type="evidence" value="ECO:0007669"/>
    <property type="project" value="TreeGrafter"/>
</dbReference>
<dbReference type="FunFam" id="3.40.50.720:FF:000261">
    <property type="entry name" value="NADPH-dependent 1-acyldihydroxyacetone phosphate reductase"/>
    <property type="match status" value="1"/>
</dbReference>
<keyword evidence="3" id="KW-0560">Oxidoreductase</keyword>
<dbReference type="PANTHER" id="PTHR44169:SF15">
    <property type="entry name" value="CHAIN DEHYDROGENASE_REDUCTASE (AYR1), PUTATIVE (AFU_ORTHOLOGUE AFUA_4G04530)-RELATED"/>
    <property type="match status" value="1"/>
</dbReference>
<dbReference type="GO" id="GO:0044550">
    <property type="term" value="P:secondary metabolite biosynthetic process"/>
    <property type="evidence" value="ECO:0007669"/>
    <property type="project" value="UniProtKB-ARBA"/>
</dbReference>
<organism evidence="6 7">
    <name type="scientific">Aspergillus leporis</name>
    <dbReference type="NCBI Taxonomy" id="41062"/>
    <lineage>
        <taxon>Eukaryota</taxon>
        <taxon>Fungi</taxon>
        <taxon>Dikarya</taxon>
        <taxon>Ascomycota</taxon>
        <taxon>Pezizomycotina</taxon>
        <taxon>Eurotiomycetes</taxon>
        <taxon>Eurotiomycetidae</taxon>
        <taxon>Eurotiales</taxon>
        <taxon>Aspergillaceae</taxon>
        <taxon>Aspergillus</taxon>
        <taxon>Aspergillus subgen. Circumdati</taxon>
    </lineage>
</organism>
<keyword evidence="5" id="KW-1133">Transmembrane helix</keyword>
<proteinExistence type="inferred from homology"/>
<comment type="similarity">
    <text evidence="1 4">Belongs to the short-chain dehydrogenases/reductases (SDR) family.</text>
</comment>
<reference evidence="6 7" key="1">
    <citation type="submission" date="2019-04" db="EMBL/GenBank/DDBJ databases">
        <title>Friends and foes A comparative genomics study of 23 Aspergillus species from section Flavi.</title>
        <authorList>
            <consortium name="DOE Joint Genome Institute"/>
            <person name="Kjaerbolling I."/>
            <person name="Vesth T."/>
            <person name="Frisvad J.C."/>
            <person name="Nybo J.L."/>
            <person name="Theobald S."/>
            <person name="Kildgaard S."/>
            <person name="Isbrandt T."/>
            <person name="Kuo A."/>
            <person name="Sato A."/>
            <person name="Lyhne E.K."/>
            <person name="Kogle M.E."/>
            <person name="Wiebenga A."/>
            <person name="Kun R.S."/>
            <person name="Lubbers R.J."/>
            <person name="Makela M.R."/>
            <person name="Barry K."/>
            <person name="Chovatia M."/>
            <person name="Clum A."/>
            <person name="Daum C."/>
            <person name="Haridas S."/>
            <person name="He G."/>
            <person name="LaButti K."/>
            <person name="Lipzen A."/>
            <person name="Mondo S."/>
            <person name="Riley R."/>
            <person name="Salamov A."/>
            <person name="Simmons B.A."/>
            <person name="Magnuson J.K."/>
            <person name="Henrissat B."/>
            <person name="Mortensen U.H."/>
            <person name="Larsen T.O."/>
            <person name="Devries R.P."/>
            <person name="Grigoriev I.V."/>
            <person name="Machida M."/>
            <person name="Baker S.E."/>
            <person name="Andersen M.R."/>
        </authorList>
    </citation>
    <scope>NUCLEOTIDE SEQUENCE [LARGE SCALE GENOMIC DNA]</scope>
    <source>
        <strain evidence="6 7">CBS 151.66</strain>
    </source>
</reference>
<dbReference type="Pfam" id="PF00106">
    <property type="entry name" value="adh_short"/>
    <property type="match status" value="1"/>
</dbReference>
<dbReference type="GO" id="GO:0005783">
    <property type="term" value="C:endoplasmic reticulum"/>
    <property type="evidence" value="ECO:0007669"/>
    <property type="project" value="TreeGrafter"/>
</dbReference>